<dbReference type="Pfam" id="PF00326">
    <property type="entry name" value="Peptidase_S9"/>
    <property type="match status" value="1"/>
</dbReference>
<evidence type="ECO:0000313" key="2">
    <source>
        <dbReference type="EMBL" id="MBP2114725.1"/>
    </source>
</evidence>
<sequence length="420" mass="47367">MVQVDGQETKVAARLTHKVFFERDDIEFTFQWLLSFVHCGGVAQGEVFKLARNIDPGSLTSWKTEFEKEAVKIEATAERCLKKGHLISAGEAFIRAHSYYRAAFYGAFPGEPDFVRYHGKSVECFRKALDAKSEQIPHEWVDVEYKGYKFPGCFLKAEHGNAPKPTIIFHNGGETHKEDTYFLGGQAAIDRGYNALIVDLPYDVCVRFYEPEATARNFPREELHNVYRATTDFVLARPDVDPERLVVSGMSYGGAKTMVHASCDDRFAAAVPNSPVYSMASFIERGMPSFLRGTAEEAAEQSKKMPYTGQVLFAGSAWSHGFDSIAEWYPVAREAIEVDPKDVKCPLLSMYSEAEHPEMQRQAIDTYEKAPNEKNAIFKGTEEDGADLHCQLNNLPLSYQVMFDWLDEVLDYNIQLPVAQ</sequence>
<proteinExistence type="predicted"/>
<reference evidence="2 3" key="1">
    <citation type="submission" date="2021-03" db="EMBL/GenBank/DDBJ databases">
        <title>Genomic Encyclopedia of Type Strains, Phase IV (KMG-IV): sequencing the most valuable type-strain genomes for metagenomic binning, comparative biology and taxonomic classification.</title>
        <authorList>
            <person name="Goeker M."/>
        </authorList>
    </citation>
    <scope>NUCLEOTIDE SEQUENCE [LARGE SCALE GENOMIC DNA]</scope>
    <source>
        <strain evidence="2 3">DSM 101953</strain>
    </source>
</reference>
<feature type="domain" description="Peptidase S9 prolyl oligopeptidase catalytic" evidence="1">
    <location>
        <begin position="229"/>
        <end position="284"/>
    </location>
</feature>
<dbReference type="RefSeq" id="WP_209877399.1">
    <property type="nucleotide sequence ID" value="NZ_JAGGLV010000019.1"/>
</dbReference>
<dbReference type="InterPro" id="IPR001375">
    <property type="entry name" value="Peptidase_S9_cat"/>
</dbReference>
<gene>
    <name evidence="2" type="ORF">J2Z70_004908</name>
</gene>
<keyword evidence="2" id="KW-0378">Hydrolase</keyword>
<evidence type="ECO:0000313" key="3">
    <source>
        <dbReference type="Proteomes" id="UP000773462"/>
    </source>
</evidence>
<dbReference type="Proteomes" id="UP000773462">
    <property type="component" value="Unassembled WGS sequence"/>
</dbReference>
<protein>
    <submittedName>
        <fullName evidence="2">Dienelactone hydrolase</fullName>
    </submittedName>
</protein>
<dbReference type="PANTHER" id="PTHR22946:SF12">
    <property type="entry name" value="CONIDIAL PIGMENT BIOSYNTHESIS PROTEIN AYG1 (AFU_ORTHOLOGUE AFUA_2G17550)"/>
    <property type="match status" value="1"/>
</dbReference>
<dbReference type="EMBL" id="JAGGLV010000019">
    <property type="protein sequence ID" value="MBP2114725.1"/>
    <property type="molecule type" value="Genomic_DNA"/>
</dbReference>
<organism evidence="2 3">
    <name type="scientific">Paenibacillus silagei</name>
    <dbReference type="NCBI Taxonomy" id="1670801"/>
    <lineage>
        <taxon>Bacteria</taxon>
        <taxon>Bacillati</taxon>
        <taxon>Bacillota</taxon>
        <taxon>Bacilli</taxon>
        <taxon>Bacillales</taxon>
        <taxon>Paenibacillaceae</taxon>
        <taxon>Paenibacillus</taxon>
    </lineage>
</organism>
<dbReference type="InterPro" id="IPR050261">
    <property type="entry name" value="FrsA_esterase"/>
</dbReference>
<dbReference type="SUPFAM" id="SSF53474">
    <property type="entry name" value="alpha/beta-Hydrolases"/>
    <property type="match status" value="1"/>
</dbReference>
<accession>A0ABS4NXD8</accession>
<name>A0ABS4NXD8_9BACL</name>
<comment type="caution">
    <text evidence="2">The sequence shown here is derived from an EMBL/GenBank/DDBJ whole genome shotgun (WGS) entry which is preliminary data.</text>
</comment>
<keyword evidence="3" id="KW-1185">Reference proteome</keyword>
<dbReference type="InterPro" id="IPR029058">
    <property type="entry name" value="AB_hydrolase_fold"/>
</dbReference>
<dbReference type="PANTHER" id="PTHR22946">
    <property type="entry name" value="DIENELACTONE HYDROLASE DOMAIN-CONTAINING PROTEIN-RELATED"/>
    <property type="match status" value="1"/>
</dbReference>
<evidence type="ECO:0000259" key="1">
    <source>
        <dbReference type="Pfam" id="PF00326"/>
    </source>
</evidence>
<dbReference type="Gene3D" id="1.20.1440.110">
    <property type="entry name" value="acylaminoacyl peptidase"/>
    <property type="match status" value="1"/>
</dbReference>
<dbReference type="Gene3D" id="3.40.50.1820">
    <property type="entry name" value="alpha/beta hydrolase"/>
    <property type="match status" value="1"/>
</dbReference>
<dbReference type="GO" id="GO:0016787">
    <property type="term" value="F:hydrolase activity"/>
    <property type="evidence" value="ECO:0007669"/>
    <property type="project" value="UniProtKB-KW"/>
</dbReference>